<proteinExistence type="predicted"/>
<dbReference type="STRING" id="503106.A0A218Z4M5"/>
<dbReference type="InParanoid" id="A0A218Z4M5"/>
<feature type="domain" description="AB hydrolase-1" evidence="2">
    <location>
        <begin position="30"/>
        <end position="183"/>
    </location>
</feature>
<protein>
    <recommendedName>
        <fullName evidence="2">AB hydrolase-1 domain-containing protein</fullName>
    </recommendedName>
</protein>
<evidence type="ECO:0000259" key="2">
    <source>
        <dbReference type="Pfam" id="PF00561"/>
    </source>
</evidence>
<dbReference type="Proteomes" id="UP000242519">
    <property type="component" value="Unassembled WGS sequence"/>
</dbReference>
<dbReference type="PRINTS" id="PR00111">
    <property type="entry name" value="ABHYDROLASE"/>
</dbReference>
<evidence type="ECO:0000256" key="1">
    <source>
        <dbReference type="SAM" id="MobiDB-lite"/>
    </source>
</evidence>
<dbReference type="Pfam" id="PF00561">
    <property type="entry name" value="Abhydrolase_1"/>
    <property type="match status" value="1"/>
</dbReference>
<dbReference type="PRINTS" id="PR00412">
    <property type="entry name" value="EPOXHYDRLASE"/>
</dbReference>
<dbReference type="InterPro" id="IPR050266">
    <property type="entry name" value="AB_hydrolase_sf"/>
</dbReference>
<evidence type="ECO:0000313" key="3">
    <source>
        <dbReference type="EMBL" id="OWP02928.1"/>
    </source>
</evidence>
<name>A0A218Z4M5_9HELO</name>
<gene>
    <name evidence="3" type="ORF">B2J93_3508</name>
</gene>
<organism evidence="3 4">
    <name type="scientific">Diplocarpon coronariae</name>
    <dbReference type="NCBI Taxonomy" id="2795749"/>
    <lineage>
        <taxon>Eukaryota</taxon>
        <taxon>Fungi</taxon>
        <taxon>Dikarya</taxon>
        <taxon>Ascomycota</taxon>
        <taxon>Pezizomycotina</taxon>
        <taxon>Leotiomycetes</taxon>
        <taxon>Helotiales</taxon>
        <taxon>Drepanopezizaceae</taxon>
        <taxon>Diplocarpon</taxon>
    </lineage>
</organism>
<reference evidence="3 4" key="1">
    <citation type="submission" date="2017-04" db="EMBL/GenBank/DDBJ databases">
        <title>Draft genome sequence of Marssonina coronaria NL1: causal agent of apple blotch.</title>
        <authorList>
            <person name="Cheng Q."/>
        </authorList>
    </citation>
    <scope>NUCLEOTIDE SEQUENCE [LARGE SCALE GENOMIC DNA]</scope>
    <source>
        <strain evidence="3 4">NL1</strain>
    </source>
</reference>
<dbReference type="PANTHER" id="PTHR43798">
    <property type="entry name" value="MONOACYLGLYCEROL LIPASE"/>
    <property type="match status" value="1"/>
</dbReference>
<dbReference type="GO" id="GO:0047372">
    <property type="term" value="F:monoacylglycerol lipase activity"/>
    <property type="evidence" value="ECO:0007669"/>
    <property type="project" value="TreeGrafter"/>
</dbReference>
<dbReference type="SUPFAM" id="SSF53474">
    <property type="entry name" value="alpha/beta-Hydrolases"/>
    <property type="match status" value="1"/>
</dbReference>
<dbReference type="InterPro" id="IPR029058">
    <property type="entry name" value="AB_hydrolase_fold"/>
</dbReference>
<comment type="caution">
    <text evidence="3">The sequence shown here is derived from an EMBL/GenBank/DDBJ whole genome shotgun (WGS) entry which is preliminary data.</text>
</comment>
<dbReference type="Gene3D" id="3.40.50.1820">
    <property type="entry name" value="alpha/beta hydrolase"/>
    <property type="match status" value="1"/>
</dbReference>
<dbReference type="EMBL" id="MZNU01000204">
    <property type="protein sequence ID" value="OWP02928.1"/>
    <property type="molecule type" value="Genomic_DNA"/>
</dbReference>
<feature type="region of interest" description="Disordered" evidence="1">
    <location>
        <begin position="67"/>
        <end position="89"/>
    </location>
</feature>
<dbReference type="PANTHER" id="PTHR43798:SF33">
    <property type="entry name" value="HYDROLASE, PUTATIVE (AFU_ORTHOLOGUE AFUA_2G14860)-RELATED"/>
    <property type="match status" value="1"/>
</dbReference>
<accession>A0A218Z4M5</accession>
<feature type="compositionally biased region" description="Polar residues" evidence="1">
    <location>
        <begin position="67"/>
        <end position="77"/>
    </location>
</feature>
<dbReference type="InterPro" id="IPR000073">
    <property type="entry name" value="AB_hydrolase_1"/>
</dbReference>
<dbReference type="GO" id="GO:0016020">
    <property type="term" value="C:membrane"/>
    <property type="evidence" value="ECO:0007669"/>
    <property type="project" value="TreeGrafter"/>
</dbReference>
<dbReference type="GO" id="GO:0046464">
    <property type="term" value="P:acylglycerol catabolic process"/>
    <property type="evidence" value="ECO:0007669"/>
    <property type="project" value="TreeGrafter"/>
</dbReference>
<keyword evidence="4" id="KW-1185">Reference proteome</keyword>
<evidence type="ECO:0000313" key="4">
    <source>
        <dbReference type="Proteomes" id="UP000242519"/>
    </source>
</evidence>
<dbReference type="AlphaFoldDB" id="A0A218Z4M5"/>
<dbReference type="InterPro" id="IPR000639">
    <property type="entry name" value="Epox_hydrolase-like"/>
</dbReference>
<sequence>MAQLFPGFAGFDIAVAPEVVIHGIQAGTGPPLLLIHGFPQTHHIWHKITPTLVRSFTVIAVDLRGYGQSSKPPSSASEGHRPYSKSSMASDCRSVMRSLGHRRFSVLAHDRGARVAHKLAVDYPDAVERLLLLDIAPTLCMFEQTDQVFATAYWHWFFLIQPAPFPERLLTSQPALFQARFFGAGCGGGGERGFLDEGAVAEYMGMFGDEQGVHAMCEDYRAAATIDLVEARRDRDAGRKIQCPVRVLWGRHGVIEKCFDCLGEWRAVSEGSVSGEAVESGHYIAEENPGALLEHVGEFLGGGSSTE</sequence>
<dbReference type="OrthoDB" id="408373at2759"/>